<accession>A0A5Q2FK18</accession>
<dbReference type="FunFam" id="1.20.140.10:FF:000001">
    <property type="entry name" value="Acyl-CoA dehydrogenase"/>
    <property type="match status" value="1"/>
</dbReference>
<dbReference type="KEGG" id="rain:Rai3103_00560"/>
<dbReference type="Pfam" id="PF00441">
    <property type="entry name" value="Acyl-CoA_dh_1"/>
    <property type="match status" value="1"/>
</dbReference>
<dbReference type="EMBL" id="CP045725">
    <property type="protein sequence ID" value="QGF25005.1"/>
    <property type="molecule type" value="Genomic_DNA"/>
</dbReference>
<reference evidence="10 11" key="1">
    <citation type="submission" date="2019-10" db="EMBL/GenBank/DDBJ databases">
        <title>Genomic analysis of Raineyella sp. CBA3103.</title>
        <authorList>
            <person name="Roh S.W."/>
        </authorList>
    </citation>
    <scope>NUCLEOTIDE SEQUENCE [LARGE SCALE GENOMIC DNA]</scope>
    <source>
        <strain evidence="10 11">CBA3103</strain>
    </source>
</reference>
<feature type="domain" description="Acyl-CoA dehydrogenase/oxidase C-terminal" evidence="7">
    <location>
        <begin position="229"/>
        <end position="377"/>
    </location>
</feature>
<evidence type="ECO:0000256" key="2">
    <source>
        <dbReference type="ARBA" id="ARBA00009347"/>
    </source>
</evidence>
<dbReference type="InterPro" id="IPR006089">
    <property type="entry name" value="Acyl-CoA_DH_CS"/>
</dbReference>
<evidence type="ECO:0000259" key="8">
    <source>
        <dbReference type="Pfam" id="PF02770"/>
    </source>
</evidence>
<comment type="cofactor">
    <cofactor evidence="1 6">
        <name>FAD</name>
        <dbReference type="ChEBI" id="CHEBI:57692"/>
    </cofactor>
</comment>
<dbReference type="PANTHER" id="PTHR43884">
    <property type="entry name" value="ACYL-COA DEHYDROGENASE"/>
    <property type="match status" value="1"/>
</dbReference>
<dbReference type="Proteomes" id="UP000386847">
    <property type="component" value="Chromosome"/>
</dbReference>
<evidence type="ECO:0000313" key="11">
    <source>
        <dbReference type="Proteomes" id="UP000386847"/>
    </source>
</evidence>
<evidence type="ECO:0000259" key="9">
    <source>
        <dbReference type="Pfam" id="PF02771"/>
    </source>
</evidence>
<dbReference type="SUPFAM" id="SSF47203">
    <property type="entry name" value="Acyl-CoA dehydrogenase C-terminal domain-like"/>
    <property type="match status" value="1"/>
</dbReference>
<evidence type="ECO:0000256" key="5">
    <source>
        <dbReference type="ARBA" id="ARBA00023002"/>
    </source>
</evidence>
<dbReference type="InterPro" id="IPR013786">
    <property type="entry name" value="AcylCoA_DH/ox_N"/>
</dbReference>
<dbReference type="GO" id="GO:0050660">
    <property type="term" value="F:flavin adenine dinucleotide binding"/>
    <property type="evidence" value="ECO:0007669"/>
    <property type="project" value="InterPro"/>
</dbReference>
<dbReference type="InterPro" id="IPR009100">
    <property type="entry name" value="AcylCoA_DH/oxidase_NM_dom_sf"/>
</dbReference>
<dbReference type="Gene3D" id="2.40.110.10">
    <property type="entry name" value="Butyryl-CoA Dehydrogenase, subunit A, domain 2"/>
    <property type="match status" value="1"/>
</dbReference>
<dbReference type="Pfam" id="PF02771">
    <property type="entry name" value="Acyl-CoA_dh_N"/>
    <property type="match status" value="1"/>
</dbReference>
<feature type="domain" description="Acyl-CoA dehydrogenase/oxidase N-terminal" evidence="9">
    <location>
        <begin position="6"/>
        <end position="105"/>
    </location>
</feature>
<evidence type="ECO:0000256" key="3">
    <source>
        <dbReference type="ARBA" id="ARBA00022630"/>
    </source>
</evidence>
<dbReference type="InterPro" id="IPR046373">
    <property type="entry name" value="Acyl-CoA_Oxase/DH_mid-dom_sf"/>
</dbReference>
<dbReference type="InterPro" id="IPR006091">
    <property type="entry name" value="Acyl-CoA_Oxase/DH_mid-dom"/>
</dbReference>
<dbReference type="InterPro" id="IPR037069">
    <property type="entry name" value="AcylCoA_DH/ox_N_sf"/>
</dbReference>
<sequence length="388" mass="43338">MDFSLTDEQVLMKQGIAEWCRTNMPEHKIQEWYANRGIEQQVAKSWVDAGFGKLGIPEEYGGTPCDKLTLCLAIEELCHGGGNIPMAPNALINFDILEFGSPEQIRDAMDYYFELGIPKYALAISEPNAGSDNQGMCTYTTRDADGRIHIHGAKTWVTNGEWSPGLIVVAKDDDPSRENKNMSMWLVETSTPGIRIEKLNKIGMQIAPFCTVHFDDVVVEESALLGERGKGLYNLMKNFEFERAVLIAELLGEAQAAMDDAAEWVNQREAFGQGVKTFQLVQEHITDMQIKLSNSRNFLYRTCWKMDNGLPVNNDAAMLKRYAAPALTEVCSEALQLYGGLGFTDQTRVSRLMLDCRGMQIGGGTIEIMVHIAGRGILKEYAKNGFYY</sequence>
<dbReference type="InterPro" id="IPR009075">
    <property type="entry name" value="AcylCo_DH/oxidase_C"/>
</dbReference>
<dbReference type="SUPFAM" id="SSF56645">
    <property type="entry name" value="Acyl-CoA dehydrogenase NM domain-like"/>
    <property type="match status" value="1"/>
</dbReference>
<evidence type="ECO:0000259" key="7">
    <source>
        <dbReference type="Pfam" id="PF00441"/>
    </source>
</evidence>
<evidence type="ECO:0000256" key="6">
    <source>
        <dbReference type="RuleBase" id="RU362125"/>
    </source>
</evidence>
<dbReference type="InterPro" id="IPR036250">
    <property type="entry name" value="AcylCo_DH-like_C"/>
</dbReference>
<dbReference type="CDD" id="cd00567">
    <property type="entry name" value="ACAD"/>
    <property type="match status" value="1"/>
</dbReference>
<keyword evidence="3 6" id="KW-0285">Flavoprotein</keyword>
<evidence type="ECO:0000313" key="10">
    <source>
        <dbReference type="EMBL" id="QGF25005.1"/>
    </source>
</evidence>
<evidence type="ECO:0000256" key="1">
    <source>
        <dbReference type="ARBA" id="ARBA00001974"/>
    </source>
</evidence>
<gene>
    <name evidence="10" type="ORF">Rai3103_00560</name>
</gene>
<dbReference type="PANTHER" id="PTHR43884:SF12">
    <property type="entry name" value="ISOVALERYL-COA DEHYDROGENASE, MITOCHONDRIAL-RELATED"/>
    <property type="match status" value="1"/>
</dbReference>
<organism evidence="10 11">
    <name type="scientific">Raineyella fluvialis</name>
    <dbReference type="NCBI Taxonomy" id="2662261"/>
    <lineage>
        <taxon>Bacteria</taxon>
        <taxon>Bacillati</taxon>
        <taxon>Actinomycetota</taxon>
        <taxon>Actinomycetes</taxon>
        <taxon>Propionibacteriales</taxon>
        <taxon>Propionibacteriaceae</taxon>
        <taxon>Raineyella</taxon>
    </lineage>
</organism>
<dbReference type="GO" id="GO:0003995">
    <property type="term" value="F:acyl-CoA dehydrogenase activity"/>
    <property type="evidence" value="ECO:0007669"/>
    <property type="project" value="InterPro"/>
</dbReference>
<protein>
    <submittedName>
        <fullName evidence="10">Acyl-CoA dehydrogenase</fullName>
    </submittedName>
</protein>
<proteinExistence type="inferred from homology"/>
<keyword evidence="11" id="KW-1185">Reference proteome</keyword>
<dbReference type="FunFam" id="2.40.110.10:FF:000002">
    <property type="entry name" value="Acyl-CoA dehydrogenase fadE12"/>
    <property type="match status" value="1"/>
</dbReference>
<dbReference type="AlphaFoldDB" id="A0A5Q2FK18"/>
<dbReference type="Gene3D" id="1.20.140.10">
    <property type="entry name" value="Butyryl-CoA Dehydrogenase, subunit A, domain 3"/>
    <property type="match status" value="1"/>
</dbReference>
<dbReference type="PROSITE" id="PS00072">
    <property type="entry name" value="ACYL_COA_DH_1"/>
    <property type="match status" value="1"/>
</dbReference>
<name>A0A5Q2FK18_9ACTN</name>
<evidence type="ECO:0000256" key="4">
    <source>
        <dbReference type="ARBA" id="ARBA00022827"/>
    </source>
</evidence>
<feature type="domain" description="Acyl-CoA oxidase/dehydrogenase middle" evidence="8">
    <location>
        <begin position="121"/>
        <end position="217"/>
    </location>
</feature>
<keyword evidence="4 6" id="KW-0274">FAD</keyword>
<dbReference type="Pfam" id="PF02770">
    <property type="entry name" value="Acyl-CoA_dh_M"/>
    <property type="match status" value="1"/>
</dbReference>
<keyword evidence="5 6" id="KW-0560">Oxidoreductase</keyword>
<comment type="similarity">
    <text evidence="2 6">Belongs to the acyl-CoA dehydrogenase family.</text>
</comment>
<dbReference type="Gene3D" id="1.10.540.10">
    <property type="entry name" value="Acyl-CoA dehydrogenase/oxidase, N-terminal domain"/>
    <property type="match status" value="1"/>
</dbReference>